<gene>
    <name evidence="2" type="ORF">GJJ64_13220</name>
</gene>
<dbReference type="AlphaFoldDB" id="A0A7K0FQK8"/>
<protein>
    <submittedName>
        <fullName evidence="2">GNAT family N-acetyltransferase</fullName>
    </submittedName>
</protein>
<name>A0A7K0FQK8_9SPHI</name>
<sequence length="120" mass="14063">MENFDIPPQSHLENLLATSDFHVFVAMIDNEVIGGLTIYTLKQYYATKPLAYIYDLAVKSNLQRQGIGKQLISFIKVYFKNEGYEEIFVQADRVDDYALDFYRKTSPTNEEDVLHFYYKL</sequence>
<evidence type="ECO:0000259" key="1">
    <source>
        <dbReference type="PROSITE" id="PS51186"/>
    </source>
</evidence>
<dbReference type="Proteomes" id="UP000462931">
    <property type="component" value="Unassembled WGS sequence"/>
</dbReference>
<dbReference type="CDD" id="cd04301">
    <property type="entry name" value="NAT_SF"/>
    <property type="match status" value="1"/>
</dbReference>
<dbReference type="GO" id="GO:0016747">
    <property type="term" value="F:acyltransferase activity, transferring groups other than amino-acyl groups"/>
    <property type="evidence" value="ECO:0007669"/>
    <property type="project" value="InterPro"/>
</dbReference>
<dbReference type="PROSITE" id="PS51186">
    <property type="entry name" value="GNAT"/>
    <property type="match status" value="1"/>
</dbReference>
<evidence type="ECO:0000313" key="2">
    <source>
        <dbReference type="EMBL" id="MRX48153.1"/>
    </source>
</evidence>
<proteinExistence type="predicted"/>
<keyword evidence="2" id="KW-0808">Transferase</keyword>
<accession>A0A7K0FQK8</accession>
<organism evidence="2 3">
    <name type="scientific">Pedobacter puniceum</name>
    <dbReference type="NCBI Taxonomy" id="2666136"/>
    <lineage>
        <taxon>Bacteria</taxon>
        <taxon>Pseudomonadati</taxon>
        <taxon>Bacteroidota</taxon>
        <taxon>Sphingobacteriia</taxon>
        <taxon>Sphingobacteriales</taxon>
        <taxon>Sphingobacteriaceae</taxon>
        <taxon>Pedobacter</taxon>
    </lineage>
</organism>
<dbReference type="InterPro" id="IPR016181">
    <property type="entry name" value="Acyl_CoA_acyltransferase"/>
</dbReference>
<dbReference type="Gene3D" id="3.40.630.30">
    <property type="match status" value="1"/>
</dbReference>
<feature type="domain" description="N-acetyltransferase" evidence="1">
    <location>
        <begin position="1"/>
        <end position="120"/>
    </location>
</feature>
<evidence type="ECO:0000313" key="3">
    <source>
        <dbReference type="Proteomes" id="UP000462931"/>
    </source>
</evidence>
<dbReference type="InterPro" id="IPR000182">
    <property type="entry name" value="GNAT_dom"/>
</dbReference>
<reference evidence="2 3" key="1">
    <citation type="submission" date="2019-11" db="EMBL/GenBank/DDBJ databases">
        <authorList>
            <person name="Cheng Q."/>
            <person name="Yang Z."/>
        </authorList>
    </citation>
    <scope>NUCLEOTIDE SEQUENCE [LARGE SCALE GENOMIC DNA]</scope>
    <source>
        <strain evidence="2 3">HX-22-1</strain>
    </source>
</reference>
<comment type="caution">
    <text evidence="2">The sequence shown here is derived from an EMBL/GenBank/DDBJ whole genome shotgun (WGS) entry which is preliminary data.</text>
</comment>
<dbReference type="EMBL" id="WKJI01000003">
    <property type="protein sequence ID" value="MRX48153.1"/>
    <property type="molecule type" value="Genomic_DNA"/>
</dbReference>
<keyword evidence="3" id="KW-1185">Reference proteome</keyword>
<dbReference type="Pfam" id="PF00583">
    <property type="entry name" value="Acetyltransf_1"/>
    <property type="match status" value="1"/>
</dbReference>
<dbReference type="SUPFAM" id="SSF55729">
    <property type="entry name" value="Acyl-CoA N-acyltransferases (Nat)"/>
    <property type="match status" value="1"/>
</dbReference>